<sequence>MKGPAENPPQTIFQSFSLLVENIRIIDVEKTLVFFIFPLPHTPTFLPIPQESVSIGGDEKDRPPISILSAVTQRMNSSQRRSVVKWSKDASFCCSSKRNLPANDAW</sequence>
<keyword evidence="2" id="KW-1185">Reference proteome</keyword>
<protein>
    <submittedName>
        <fullName evidence="1">Uncharacterized protein</fullName>
    </submittedName>
</protein>
<name>A0AAV4T502_9ARAC</name>
<gene>
    <name evidence="1" type="ORF">CDAR_69881</name>
</gene>
<dbReference type="EMBL" id="BPLQ01008838">
    <property type="protein sequence ID" value="GIY39762.1"/>
    <property type="molecule type" value="Genomic_DNA"/>
</dbReference>
<accession>A0AAV4T502</accession>
<dbReference type="Proteomes" id="UP001054837">
    <property type="component" value="Unassembled WGS sequence"/>
</dbReference>
<proteinExistence type="predicted"/>
<organism evidence="1 2">
    <name type="scientific">Caerostris darwini</name>
    <dbReference type="NCBI Taxonomy" id="1538125"/>
    <lineage>
        <taxon>Eukaryota</taxon>
        <taxon>Metazoa</taxon>
        <taxon>Ecdysozoa</taxon>
        <taxon>Arthropoda</taxon>
        <taxon>Chelicerata</taxon>
        <taxon>Arachnida</taxon>
        <taxon>Araneae</taxon>
        <taxon>Araneomorphae</taxon>
        <taxon>Entelegynae</taxon>
        <taxon>Araneoidea</taxon>
        <taxon>Araneidae</taxon>
        <taxon>Caerostris</taxon>
    </lineage>
</organism>
<comment type="caution">
    <text evidence="1">The sequence shown here is derived from an EMBL/GenBank/DDBJ whole genome shotgun (WGS) entry which is preliminary data.</text>
</comment>
<dbReference type="AlphaFoldDB" id="A0AAV4T502"/>
<evidence type="ECO:0000313" key="2">
    <source>
        <dbReference type="Proteomes" id="UP001054837"/>
    </source>
</evidence>
<reference evidence="1 2" key="1">
    <citation type="submission" date="2021-06" db="EMBL/GenBank/DDBJ databases">
        <title>Caerostris darwini draft genome.</title>
        <authorList>
            <person name="Kono N."/>
            <person name="Arakawa K."/>
        </authorList>
    </citation>
    <scope>NUCLEOTIDE SEQUENCE [LARGE SCALE GENOMIC DNA]</scope>
</reference>
<evidence type="ECO:0000313" key="1">
    <source>
        <dbReference type="EMBL" id="GIY39762.1"/>
    </source>
</evidence>